<dbReference type="InterPro" id="IPR022086">
    <property type="entry name" value="IMCp"/>
</dbReference>
<organism evidence="2">
    <name type="scientific">Chromera velia CCMP2878</name>
    <dbReference type="NCBI Taxonomy" id="1169474"/>
    <lineage>
        <taxon>Eukaryota</taxon>
        <taxon>Sar</taxon>
        <taxon>Alveolata</taxon>
        <taxon>Colpodellida</taxon>
        <taxon>Chromeraceae</taxon>
        <taxon>Chromera</taxon>
    </lineage>
</organism>
<accession>A0A0G4HN16</accession>
<evidence type="ECO:0000256" key="1">
    <source>
        <dbReference type="SAM" id="MobiDB-lite"/>
    </source>
</evidence>
<dbReference type="VEuPathDB" id="CryptoDB:Cvel_7570"/>
<sequence>MKHVPTPREVVQHVEHKPYPIEQATNVQHPYPGAVQPQPVPVEPQMAAFRTAFVAQHNVGVQHAAYMMHPAPDMRPFQESIYIAEHPVDMHTPKWVTCVFFPVSRACWYVHKEAGRHAPRFQVPTVEKAPHVQEDTKHVPKMATQELIREVEVPQVEVDEKQVEVPLVQTVDKPFEKVVEDPVEISPMKFFPSPEVRSSREWPEMNKGNSDTTVGDDALSRGGTFDSRRGSAFDGSGGVEQLRPSPISNPPVSASIPPPSSTQIVTQEVVGEVDVPQAEVVEKQVKVPQVHNVDDKYAEAPQVQEDTKLVPKMATQEAVREFEVPQVQIVDKYAEAPQVQGDTKLTPKIATQEAIIEVEAPEVQIVDKYAEAPQVY</sequence>
<dbReference type="Pfam" id="PF12314">
    <property type="entry name" value="IMCp"/>
    <property type="match status" value="3"/>
</dbReference>
<dbReference type="EMBL" id="CDMZ01003217">
    <property type="protein sequence ID" value="CEM45557.1"/>
    <property type="molecule type" value="Genomic_DNA"/>
</dbReference>
<reference evidence="2" key="1">
    <citation type="submission" date="2014-11" db="EMBL/GenBank/DDBJ databases">
        <authorList>
            <person name="Otto D Thomas"/>
            <person name="Naeem Raeece"/>
        </authorList>
    </citation>
    <scope>NUCLEOTIDE SEQUENCE</scope>
</reference>
<dbReference type="AlphaFoldDB" id="A0A0G4HN16"/>
<feature type="region of interest" description="Disordered" evidence="1">
    <location>
        <begin position="194"/>
        <end position="260"/>
    </location>
</feature>
<proteinExistence type="predicted"/>
<feature type="compositionally biased region" description="Low complexity" evidence="1">
    <location>
        <begin position="244"/>
        <end position="255"/>
    </location>
</feature>
<protein>
    <submittedName>
        <fullName evidence="2">Uncharacterized protein</fullName>
    </submittedName>
</protein>
<gene>
    <name evidence="2" type="ORF">Cvel_7570</name>
</gene>
<name>A0A0G4HN16_9ALVE</name>
<evidence type="ECO:0000313" key="2">
    <source>
        <dbReference type="EMBL" id="CEM45557.1"/>
    </source>
</evidence>